<gene>
    <name evidence="3" type="ORF">MG293_006874</name>
</gene>
<proteinExistence type="predicted"/>
<keyword evidence="4" id="KW-1185">Reference proteome</keyword>
<evidence type="ECO:0000256" key="1">
    <source>
        <dbReference type="SAM" id="MobiDB-lite"/>
    </source>
</evidence>
<evidence type="ECO:0000256" key="2">
    <source>
        <dbReference type="SAM" id="SignalP"/>
    </source>
</evidence>
<evidence type="ECO:0000313" key="3">
    <source>
        <dbReference type="EMBL" id="KAI4542748.1"/>
    </source>
</evidence>
<reference evidence="3" key="1">
    <citation type="submission" date="2022-03" db="EMBL/GenBank/DDBJ databases">
        <title>Genomic analyses of argali, domestic sheep and their hybrids provide insights into chromosomal evolution, heterosis and genetic basis of agronomic traits.</title>
        <authorList>
            <person name="Li M."/>
        </authorList>
    </citation>
    <scope>NUCLEOTIDE SEQUENCE</scope>
    <source>
        <strain evidence="3">CAU-MHL-2022a</strain>
        <tissue evidence="3">Skin</tissue>
    </source>
</reference>
<feature type="region of interest" description="Disordered" evidence="1">
    <location>
        <begin position="131"/>
        <end position="158"/>
    </location>
</feature>
<accession>A0AAD4U978</accession>
<protein>
    <submittedName>
        <fullName evidence="3">Uncharacterized protein</fullName>
    </submittedName>
</protein>
<feature type="signal peptide" evidence="2">
    <location>
        <begin position="1"/>
        <end position="30"/>
    </location>
</feature>
<dbReference type="AlphaFoldDB" id="A0AAD4U978"/>
<comment type="caution">
    <text evidence="3">The sequence shown here is derived from an EMBL/GenBank/DDBJ whole genome shotgun (WGS) entry which is preliminary data.</text>
</comment>
<keyword evidence="2" id="KW-0732">Signal</keyword>
<feature type="chain" id="PRO_5042015971" evidence="2">
    <location>
        <begin position="31"/>
        <end position="175"/>
    </location>
</feature>
<organism evidence="3 4">
    <name type="scientific">Ovis ammon polii</name>
    <dbReference type="NCBI Taxonomy" id="230172"/>
    <lineage>
        <taxon>Eukaryota</taxon>
        <taxon>Metazoa</taxon>
        <taxon>Chordata</taxon>
        <taxon>Craniata</taxon>
        <taxon>Vertebrata</taxon>
        <taxon>Euteleostomi</taxon>
        <taxon>Mammalia</taxon>
        <taxon>Eutheria</taxon>
        <taxon>Laurasiatheria</taxon>
        <taxon>Artiodactyla</taxon>
        <taxon>Ruminantia</taxon>
        <taxon>Pecora</taxon>
        <taxon>Bovidae</taxon>
        <taxon>Caprinae</taxon>
        <taxon>Ovis</taxon>
    </lineage>
</organism>
<name>A0AAD4U978_OVIAM</name>
<sequence>MCKPLGWDGGLQRGDLKLSLLLLGTGALLSGDTGLPKENLKDEKAEGQKGDVLLRVSLRAMDHQDPRPDVSAPKEWCSNAGCSICLSGMLEHQFIHSFVLPLLAESSAPEESCILESRAVLLANSSRAQSLHEAPDWSTGGGGRSAGRQELGSEPFTELFPKSHSMVLEDLRNSQ</sequence>
<dbReference type="Proteomes" id="UP001214576">
    <property type="component" value="Unassembled WGS sequence"/>
</dbReference>
<evidence type="ECO:0000313" key="4">
    <source>
        <dbReference type="Proteomes" id="UP001214576"/>
    </source>
</evidence>
<dbReference type="EMBL" id="JAKZEL010000006">
    <property type="protein sequence ID" value="KAI4542748.1"/>
    <property type="molecule type" value="Genomic_DNA"/>
</dbReference>